<dbReference type="SUPFAM" id="SSF51556">
    <property type="entry name" value="Metallo-dependent hydrolases"/>
    <property type="match status" value="1"/>
</dbReference>
<sequence>MRLPEEALNELVREWWDKGWSVNVHAIGDRANKAVLDAFEQIAHSAGDVADRRPRIEHAQIMRREDLERSGKLGVLTSVQPTHATSDMWYAETRLGPERIRGAYAYQTLLQSSRNGVLPLGSDFPVEGINPLLGFYAAVARLDTDGKSPRGEDGWFPSERLTRAQALKGMTLDAAYASFAEDTLGSLEPGKRADFVILDRNIMDESRPFSEILEAKAKATVIDGKVVFGGI</sequence>
<comment type="caution">
    <text evidence="2">The sequence shown here is derived from an EMBL/GenBank/DDBJ whole genome shotgun (WGS) entry which is preliminary data.</text>
</comment>
<dbReference type="InterPro" id="IPR011059">
    <property type="entry name" value="Metal-dep_hydrolase_composite"/>
</dbReference>
<dbReference type="SUPFAM" id="SSF51338">
    <property type="entry name" value="Composite domain of metallo-dependent hydrolases"/>
    <property type="match status" value="1"/>
</dbReference>
<protein>
    <recommendedName>
        <fullName evidence="1">Amidohydrolase 3 domain-containing protein</fullName>
    </recommendedName>
</protein>
<dbReference type="EMBL" id="CCBP010000081">
    <property type="protein sequence ID" value="CDO70442.1"/>
    <property type="molecule type" value="Genomic_DNA"/>
</dbReference>
<proteinExistence type="predicted"/>
<organism evidence="2 3">
    <name type="scientific">Pycnoporus cinnabarinus</name>
    <name type="common">Cinnabar-red polypore</name>
    <name type="synonym">Trametes cinnabarina</name>
    <dbReference type="NCBI Taxonomy" id="5643"/>
    <lineage>
        <taxon>Eukaryota</taxon>
        <taxon>Fungi</taxon>
        <taxon>Dikarya</taxon>
        <taxon>Basidiomycota</taxon>
        <taxon>Agaricomycotina</taxon>
        <taxon>Agaricomycetes</taxon>
        <taxon>Polyporales</taxon>
        <taxon>Polyporaceae</taxon>
        <taxon>Trametes</taxon>
    </lineage>
</organism>
<evidence type="ECO:0000259" key="1">
    <source>
        <dbReference type="Pfam" id="PF07969"/>
    </source>
</evidence>
<evidence type="ECO:0000313" key="2">
    <source>
        <dbReference type="EMBL" id="CDO70442.1"/>
    </source>
</evidence>
<dbReference type="OrthoDB" id="3501663at2759"/>
<gene>
    <name evidence="2" type="ORF">BN946_scf184999.g83</name>
</gene>
<dbReference type="Proteomes" id="UP000029665">
    <property type="component" value="Unassembled WGS sequence"/>
</dbReference>
<dbReference type="OMA" id="HANMAIG"/>
<dbReference type="STRING" id="5643.A0A060S7G8"/>
<name>A0A060S7G8_PYCCI</name>
<dbReference type="InterPro" id="IPR013108">
    <property type="entry name" value="Amidohydro_3"/>
</dbReference>
<dbReference type="InterPro" id="IPR032466">
    <property type="entry name" value="Metal_Hydrolase"/>
</dbReference>
<reference evidence="2" key="1">
    <citation type="submission" date="2014-01" db="EMBL/GenBank/DDBJ databases">
        <title>The genome of the white-rot fungus Pycnoporus cinnabarinus: a basidiomycete model with a versatile arsenal for lignocellulosic biomass breakdown.</title>
        <authorList>
            <person name="Levasseur A."/>
            <person name="Lomascolo A."/>
            <person name="Ruiz-Duenas F.J."/>
            <person name="Uzan E."/>
            <person name="Piumi F."/>
            <person name="Kues U."/>
            <person name="Ram A.F.J."/>
            <person name="Murat C."/>
            <person name="Haon M."/>
            <person name="Benoit I."/>
            <person name="Arfi Y."/>
            <person name="Chevret D."/>
            <person name="Drula E."/>
            <person name="Kwon M.J."/>
            <person name="Gouret P."/>
            <person name="Lesage-Meessen L."/>
            <person name="Lombard V."/>
            <person name="Mariette J."/>
            <person name="Noirot C."/>
            <person name="Park J."/>
            <person name="Patyshakuliyeva A."/>
            <person name="Wieneger R.A.B."/>
            <person name="Wosten H.A.B."/>
            <person name="Martin F."/>
            <person name="Coutinho P.M."/>
            <person name="de Vries R."/>
            <person name="Martinez A.T."/>
            <person name="Klopp C."/>
            <person name="Pontarotti P."/>
            <person name="Henrissat B."/>
            <person name="Record E."/>
        </authorList>
    </citation>
    <scope>NUCLEOTIDE SEQUENCE [LARGE SCALE GENOMIC DNA]</scope>
    <source>
        <strain evidence="2">BRFM137</strain>
    </source>
</reference>
<accession>A0A060S7G8</accession>
<evidence type="ECO:0000313" key="3">
    <source>
        <dbReference type="Proteomes" id="UP000029665"/>
    </source>
</evidence>
<keyword evidence="3" id="KW-1185">Reference proteome</keyword>
<dbReference type="PANTHER" id="PTHR22642">
    <property type="entry name" value="IMIDAZOLONEPROPIONASE"/>
    <property type="match status" value="1"/>
</dbReference>
<dbReference type="PANTHER" id="PTHR22642:SF2">
    <property type="entry name" value="PROTEIN LONG AFTER FAR-RED 3"/>
    <property type="match status" value="1"/>
</dbReference>
<dbReference type="AlphaFoldDB" id="A0A060S7G8"/>
<dbReference type="Gene3D" id="2.30.40.10">
    <property type="entry name" value="Urease, subunit C, domain 1"/>
    <property type="match status" value="1"/>
</dbReference>
<dbReference type="GO" id="GO:0016810">
    <property type="term" value="F:hydrolase activity, acting on carbon-nitrogen (but not peptide) bonds"/>
    <property type="evidence" value="ECO:0007669"/>
    <property type="project" value="InterPro"/>
</dbReference>
<dbReference type="Gene3D" id="3.20.20.140">
    <property type="entry name" value="Metal-dependent hydrolases"/>
    <property type="match status" value="1"/>
</dbReference>
<feature type="domain" description="Amidohydrolase 3" evidence="1">
    <location>
        <begin position="3"/>
        <end position="228"/>
    </location>
</feature>
<dbReference type="HOGENOM" id="CLU_009942_0_0_1"/>
<dbReference type="Pfam" id="PF07969">
    <property type="entry name" value="Amidohydro_3"/>
    <property type="match status" value="1"/>
</dbReference>